<sequence length="335" mass="36664">MPSYESIQFRGTPTGEIVQKTITYTELAPDEVIIKVTLSGLCFTDIHMASQDIALGHEGVGIVQAAGPACKTIKVGDRVGWGYPNKSCGSCELCLHGDDSYCADAEWYGRSNFDTGSLSSIAKRKEEWLFKIPDEIRDEDAAPLMCGGATVWSALIRNCKCYDRVGILGIGGLGHIAIQFLAKMGCDVVVFSSSPSKREEALSLGASEFHCVKDVKNYGELGVRPIDKMIISSSAKAPFEEFYPVMKIRSAVIPLTVAFGDLVAPYVQTVWTGMSINGSSLSPRYDQQKMLDFAARNKIHVIAEKFPMTLEGVNAAFEKLKSGEMRYRGVITWEN</sequence>
<dbReference type="InterPro" id="IPR047109">
    <property type="entry name" value="CAD-like"/>
</dbReference>
<evidence type="ECO:0000256" key="2">
    <source>
        <dbReference type="ARBA" id="ARBA00022723"/>
    </source>
</evidence>
<dbReference type="Gene3D" id="3.90.180.10">
    <property type="entry name" value="Medium-chain alcohol dehydrogenases, catalytic domain"/>
    <property type="match status" value="1"/>
</dbReference>
<comment type="cofactor">
    <cofactor evidence="1 5">
        <name>Zn(2+)</name>
        <dbReference type="ChEBI" id="CHEBI:29105"/>
    </cofactor>
</comment>
<evidence type="ECO:0000256" key="5">
    <source>
        <dbReference type="RuleBase" id="RU361277"/>
    </source>
</evidence>
<dbReference type="Pfam" id="PF00107">
    <property type="entry name" value="ADH_zinc_N"/>
    <property type="match status" value="1"/>
</dbReference>
<keyword evidence="3 5" id="KW-0862">Zinc</keyword>
<dbReference type="InterPro" id="IPR002328">
    <property type="entry name" value="ADH_Zn_CS"/>
</dbReference>
<feature type="domain" description="Enoyl reductase (ER)" evidence="6">
    <location>
        <begin position="11"/>
        <end position="331"/>
    </location>
</feature>
<comment type="similarity">
    <text evidence="5">Belongs to the zinc-containing alcohol dehydrogenase family.</text>
</comment>
<evidence type="ECO:0000313" key="8">
    <source>
        <dbReference type="Proteomes" id="UP001498398"/>
    </source>
</evidence>
<comment type="caution">
    <text evidence="7">The sequence shown here is derived from an EMBL/GenBank/DDBJ whole genome shotgun (WGS) entry which is preliminary data.</text>
</comment>
<dbReference type="InterPro" id="IPR020843">
    <property type="entry name" value="ER"/>
</dbReference>
<dbReference type="PROSITE" id="PS00065">
    <property type="entry name" value="D_2_HYDROXYACID_DH_1"/>
    <property type="match status" value="1"/>
</dbReference>
<name>A0ABR1IJI0_9AGAR</name>
<evidence type="ECO:0000313" key="7">
    <source>
        <dbReference type="EMBL" id="KAK7434379.1"/>
    </source>
</evidence>
<dbReference type="SUPFAM" id="SSF50129">
    <property type="entry name" value="GroES-like"/>
    <property type="match status" value="1"/>
</dbReference>
<dbReference type="InterPro" id="IPR029752">
    <property type="entry name" value="D-isomer_DH_CS1"/>
</dbReference>
<gene>
    <name evidence="7" type="ORF">VKT23_020223</name>
</gene>
<evidence type="ECO:0000256" key="3">
    <source>
        <dbReference type="ARBA" id="ARBA00022833"/>
    </source>
</evidence>
<dbReference type="EMBL" id="JBANRG010000125">
    <property type="protein sequence ID" value="KAK7434379.1"/>
    <property type="molecule type" value="Genomic_DNA"/>
</dbReference>
<keyword evidence="8" id="KW-1185">Reference proteome</keyword>
<dbReference type="Gene3D" id="3.40.50.720">
    <property type="entry name" value="NAD(P)-binding Rossmann-like Domain"/>
    <property type="match status" value="1"/>
</dbReference>
<protein>
    <recommendedName>
        <fullName evidence="6">Enoyl reductase (ER) domain-containing protein</fullName>
    </recommendedName>
</protein>
<accession>A0ABR1IJI0</accession>
<reference evidence="7 8" key="1">
    <citation type="submission" date="2024-01" db="EMBL/GenBank/DDBJ databases">
        <title>A draft genome for the cacao thread blight pathogen Marasmiellus scandens.</title>
        <authorList>
            <person name="Baruah I.K."/>
            <person name="Leung J."/>
            <person name="Bukari Y."/>
            <person name="Amoako-Attah I."/>
            <person name="Meinhardt L.W."/>
            <person name="Bailey B.A."/>
            <person name="Cohen S.P."/>
        </authorList>
    </citation>
    <scope>NUCLEOTIDE SEQUENCE [LARGE SCALE GENOMIC DNA]</scope>
    <source>
        <strain evidence="7 8">GH-19</strain>
    </source>
</reference>
<keyword evidence="4" id="KW-0560">Oxidoreductase</keyword>
<keyword evidence="2 5" id="KW-0479">Metal-binding</keyword>
<dbReference type="PROSITE" id="PS00059">
    <property type="entry name" value="ADH_ZINC"/>
    <property type="match status" value="1"/>
</dbReference>
<dbReference type="SUPFAM" id="SSF51735">
    <property type="entry name" value="NAD(P)-binding Rossmann-fold domains"/>
    <property type="match status" value="1"/>
</dbReference>
<proteinExistence type="inferred from homology"/>
<dbReference type="SMART" id="SM00829">
    <property type="entry name" value="PKS_ER"/>
    <property type="match status" value="1"/>
</dbReference>
<evidence type="ECO:0000256" key="4">
    <source>
        <dbReference type="ARBA" id="ARBA00023002"/>
    </source>
</evidence>
<dbReference type="InterPro" id="IPR013154">
    <property type="entry name" value="ADH-like_N"/>
</dbReference>
<evidence type="ECO:0000259" key="6">
    <source>
        <dbReference type="SMART" id="SM00829"/>
    </source>
</evidence>
<dbReference type="InterPro" id="IPR013149">
    <property type="entry name" value="ADH-like_C"/>
</dbReference>
<dbReference type="InterPro" id="IPR036291">
    <property type="entry name" value="NAD(P)-bd_dom_sf"/>
</dbReference>
<dbReference type="Pfam" id="PF08240">
    <property type="entry name" value="ADH_N"/>
    <property type="match status" value="1"/>
</dbReference>
<dbReference type="Proteomes" id="UP001498398">
    <property type="component" value="Unassembled WGS sequence"/>
</dbReference>
<dbReference type="PANTHER" id="PTHR42683">
    <property type="entry name" value="ALDEHYDE REDUCTASE"/>
    <property type="match status" value="1"/>
</dbReference>
<evidence type="ECO:0000256" key="1">
    <source>
        <dbReference type="ARBA" id="ARBA00001947"/>
    </source>
</evidence>
<dbReference type="InterPro" id="IPR011032">
    <property type="entry name" value="GroES-like_sf"/>
</dbReference>
<organism evidence="7 8">
    <name type="scientific">Marasmiellus scandens</name>
    <dbReference type="NCBI Taxonomy" id="2682957"/>
    <lineage>
        <taxon>Eukaryota</taxon>
        <taxon>Fungi</taxon>
        <taxon>Dikarya</taxon>
        <taxon>Basidiomycota</taxon>
        <taxon>Agaricomycotina</taxon>
        <taxon>Agaricomycetes</taxon>
        <taxon>Agaricomycetidae</taxon>
        <taxon>Agaricales</taxon>
        <taxon>Marasmiineae</taxon>
        <taxon>Omphalotaceae</taxon>
        <taxon>Marasmiellus</taxon>
    </lineage>
</organism>
<dbReference type="CDD" id="cd05283">
    <property type="entry name" value="CAD1"/>
    <property type="match status" value="1"/>
</dbReference>